<name>A0A183JMF7_9TREM</name>
<protein>
    <submittedName>
        <fullName evidence="1 3">Uncharacterized protein</fullName>
    </submittedName>
</protein>
<proteinExistence type="predicted"/>
<evidence type="ECO:0000313" key="2">
    <source>
        <dbReference type="Proteomes" id="UP000279833"/>
    </source>
</evidence>
<reference evidence="1 2" key="2">
    <citation type="submission" date="2018-11" db="EMBL/GenBank/DDBJ databases">
        <authorList>
            <consortium name="Pathogen Informatics"/>
        </authorList>
    </citation>
    <scope>NUCLEOTIDE SEQUENCE [LARGE SCALE GENOMIC DNA]</scope>
    <source>
        <strain evidence="1">Dakar</strain>
        <strain evidence="2">Dakar, Senegal</strain>
    </source>
</reference>
<evidence type="ECO:0000313" key="1">
    <source>
        <dbReference type="EMBL" id="VDO85105.1"/>
    </source>
</evidence>
<organism evidence="3">
    <name type="scientific">Schistosoma curassoni</name>
    <dbReference type="NCBI Taxonomy" id="6186"/>
    <lineage>
        <taxon>Eukaryota</taxon>
        <taxon>Metazoa</taxon>
        <taxon>Spiralia</taxon>
        <taxon>Lophotrochozoa</taxon>
        <taxon>Platyhelminthes</taxon>
        <taxon>Trematoda</taxon>
        <taxon>Digenea</taxon>
        <taxon>Strigeidida</taxon>
        <taxon>Schistosomatoidea</taxon>
        <taxon>Schistosomatidae</taxon>
        <taxon>Schistosoma</taxon>
    </lineage>
</organism>
<gene>
    <name evidence="1" type="ORF">SCUD_LOCUS3889</name>
</gene>
<dbReference type="EMBL" id="UZAK01004675">
    <property type="protein sequence ID" value="VDO85105.1"/>
    <property type="molecule type" value="Genomic_DNA"/>
</dbReference>
<dbReference type="WBParaSite" id="SCUD_0000388901-mRNA-1">
    <property type="protein sequence ID" value="SCUD_0000388901-mRNA-1"/>
    <property type="gene ID" value="SCUD_0000388901"/>
</dbReference>
<keyword evidence="2" id="KW-1185">Reference proteome</keyword>
<accession>A0A183JMF7</accession>
<evidence type="ECO:0000313" key="3">
    <source>
        <dbReference type="WBParaSite" id="SCUD_0000388901-mRNA-1"/>
    </source>
</evidence>
<dbReference type="Proteomes" id="UP000279833">
    <property type="component" value="Unassembled WGS sequence"/>
</dbReference>
<reference evidence="3" key="1">
    <citation type="submission" date="2016-06" db="UniProtKB">
        <authorList>
            <consortium name="WormBaseParasite"/>
        </authorList>
    </citation>
    <scope>IDENTIFICATION</scope>
</reference>
<dbReference type="AlphaFoldDB" id="A0A183JMF7"/>
<sequence length="39" mass="4337">MKIKLFLIIIIITIIVIGPGSQFNPTSILIIQLNNMNKA</sequence>